<keyword evidence="9" id="KW-1185">Reference proteome</keyword>
<feature type="compositionally biased region" description="Basic residues" evidence="6">
    <location>
        <begin position="2608"/>
        <end position="2627"/>
    </location>
</feature>
<evidence type="ECO:0000256" key="1">
    <source>
        <dbReference type="ARBA" id="ARBA00022741"/>
    </source>
</evidence>
<name>A0AAP0FE37_9MAGN</name>
<feature type="region of interest" description="Disordered" evidence="6">
    <location>
        <begin position="2565"/>
        <end position="2627"/>
    </location>
</feature>
<dbReference type="GO" id="GO:0005524">
    <property type="term" value="F:ATP binding"/>
    <property type="evidence" value="ECO:0007669"/>
    <property type="project" value="UniProtKB-UniRule"/>
</dbReference>
<dbReference type="InterPro" id="IPR027417">
    <property type="entry name" value="P-loop_NTPase"/>
</dbReference>
<dbReference type="InterPro" id="IPR041679">
    <property type="entry name" value="DNA2/NAM7-like_C"/>
</dbReference>
<evidence type="ECO:0000256" key="2">
    <source>
        <dbReference type="ARBA" id="ARBA00022801"/>
    </source>
</evidence>
<dbReference type="GO" id="GO:0005694">
    <property type="term" value="C:chromosome"/>
    <property type="evidence" value="ECO:0007669"/>
    <property type="project" value="UniProtKB-ARBA"/>
</dbReference>
<dbReference type="Pfam" id="PF00580">
    <property type="entry name" value="UvrD-helicase"/>
    <property type="match status" value="1"/>
</dbReference>
<accession>A0AAP0FE37</accession>
<evidence type="ECO:0000256" key="5">
    <source>
        <dbReference type="PROSITE-ProRule" id="PRU00560"/>
    </source>
</evidence>
<evidence type="ECO:0000256" key="3">
    <source>
        <dbReference type="ARBA" id="ARBA00022806"/>
    </source>
</evidence>
<dbReference type="Pfam" id="PF13086">
    <property type="entry name" value="AAA_11"/>
    <property type="match status" value="1"/>
</dbReference>
<feature type="compositionally biased region" description="Low complexity" evidence="6">
    <location>
        <begin position="2597"/>
        <end position="2607"/>
    </location>
</feature>
<dbReference type="EMBL" id="JBBNAF010000010">
    <property type="protein sequence ID" value="KAK9106427.1"/>
    <property type="molecule type" value="Genomic_DNA"/>
</dbReference>
<feature type="compositionally biased region" description="Basic and acidic residues" evidence="6">
    <location>
        <begin position="2426"/>
        <end position="2436"/>
    </location>
</feature>
<dbReference type="InterPro" id="IPR039904">
    <property type="entry name" value="TRANK1"/>
</dbReference>
<dbReference type="InterPro" id="IPR011990">
    <property type="entry name" value="TPR-like_helical_dom_sf"/>
</dbReference>
<dbReference type="CDD" id="cd18808">
    <property type="entry name" value="SF1_C_Upf1"/>
    <property type="match status" value="1"/>
</dbReference>
<feature type="region of interest" description="Disordered" evidence="6">
    <location>
        <begin position="2393"/>
        <end position="2438"/>
    </location>
</feature>
<dbReference type="Proteomes" id="UP001420932">
    <property type="component" value="Unassembled WGS sequence"/>
</dbReference>
<sequence length="2627" mass="296135">MRNSIFAVFLINITTNNRVWSALHKLGNLNVLKGVLSANSMVNECDLCTSSQGINGIQDQEFGVRLLSMLNESQAGAVHHCLSTMQCRHRFALELIWGPPGTGKTNTLSILLWFLLQMKCRTLACAPTNVAIKEVASRVLKLVKESVDVDLMGNVSLPSLGRLVLFGNNDRLKIDDELEDIYLDYRVDRLAECFAKQKGWEHCCWERCFTSMRVFLEDCLSQYQIFLENESRKKESVEEKENIVGYGISLVEFTRKRYGAIAVTLKSFIATICTYLPLHILGKINYDHLVSLLELLGTFESFLFEMSMVDETLVEIFSCANVIGSERRYGKNNCCRSTLLCNARTNCISSLRGLRLSLAYLDKLNLGNKGYARTFCFQNALLIFSTASSSYSLHMVDMDPLNLVVIDEAAMLKECESTIPLQLNGVRHAFLFGDECQLPAMVSSKISCQAGFGRSLFERMSIEGRPKHLLDMQYRMHPKISHFPNAKFYSNMIQDASNVRKKNYTRKFLPGPMFGPYSFINIADGREEVGDIGHSYRNMVEVAAVMKIVREVFKAWHGSGKELSIGIISPYAAQVAVLHEKIGKKYEKTEKFSVKVRTVDGFQGGEEDIIVISTVRGNAGESIGFLSNLQRTNVALTRAKHCLWILGNGKTLVNSRSIWAELVQDAKDRECYYNADENEDLAKAILEVKKELDQLDDLLRGDSVLFNNAKWKVQFSDNFRKSFGNLNSRTQKSVVNLLLKLASGWRPKKANVDSTGGSSSQLVKKFKVEGLYVICTVDIVKQPMYVQVLKIWDVLSLEDIPKLIRRLDGIFAMYSVDFVNRCNVKRMEGNLEVPMSWAGNIDIIRYKDRSEAGTGTSTGISDGRIYVENSKVSESLLLMKFYSLSAGVVDHLLSGRGGSELDLPFEVTDQELEIILFQRSAFIIGRSGTGKTTVLTMKLIQKEQQHYISSKGLHETGNNVSAGSSKLNETDVEHKDPVLRQMFVTVSSKLCAAIKNHISHLKGFACGAHYSAERNSIDMLDVSDAIDFRDIPDSFAEISPDSYPLVITFHKFLMMLDGSTENSFFDRFPDVREHCQGSGGISRSIALNAFIRRKEVTYDKFSLSYWPHFNSQQTKTLDSSTVFTEIISHVKGGLKASEALNGKLSREEYVALSEGRSSLSRERREMIYDIFLDYEKMKLEKGCFDLADFVNDLHRRLENGSYDGETMDFVYIDEVQDLTMRQIALFKYVCGNVNEGFVFSGDTAQTIARGIDFRFQDIRHLFYREFLMESVNSSGDKMKDKDQPRMSKLFHLNQNFRTHDGILRLSQSVIDILYHYFPLSVDILNPETSLIYGEAPVLLESGSDENAIVTIFGNSGSDKGGMIGFGAEQVILVRDDNAKKEIAGYVGKQALVLTIVECKGLEFQDVLLYNFFGTSPLRNHWRVVYEYMKEKKLVDSNLPCQHFDEVKHNILCSELKQLYVAITRTRQRLWICENVEDISRPMFDYWKNLCLVQVRQLDDSLAQAMQVASSKKEWSSRGIKLFNEGNYELAIMCFERAKDLYREKWARAAALRASADRIRDSNSELARINLVEAAEIYETIGKNELAANCLIELREFEAAGKIYLEKCGDSRLEDAGDCFSLAGNWTLAAEVYARGKFFSKCLTACTKGKLFDVGLRFIKSWKVKADTVIDSARNQQLEEMEQAYLERCALHYHELNDRKSMMEFVRAFNAMDSKRAFLRRRDYLDELILLEGESGNFREASNLARLKGDILLEADMLGKGGHFEDATRLLLLHGLSNSLWGKGGNGWPIKQFPNKVEILNKAKAFAKNVSDSFYESVALEVKVLSESDKEVKLSNMCEFLNASQRLENCIVEFVAARKILDFHLQSKHPKYGWEREVVANSMNHSVDLVSHGNVSVESLVYFWDFWREKVLGITKYLHSLGAQNETERTSHGEVCLDFLGVRRHVFDVNTTYILLNPDAHWKKEINEKSLQKHGNLFGLDVHLLVSSAESYWSLEMLNVGIKVLETLEALLEFLARNSSSIFCNGTCILRIFHVARSIMESKIPHGKKYTGLIQKIERSIALSRERFFGIVFPVDWRDTMMENMVVLRETDLYKDLLEVVAVENIKKSGLTHGKIGRAAMLLFVSGKLTDELCALISACFAANESSPWKPFFHQLKVCMNTGGGRVPLAFHLFAALQDTFFNANWQIEVDYISPHCFVYLVERLQFLVLSCQERFFTTRSSVVESISCEGWIKISTAPKSSDMSSCHDFIGRIVHQLISDWRGTIAWMGKFGINSRRFYPVLVLRLVILICLTVVNSGGRHSDLLTIVLNSSSVKSNLPSTFCETLCGSKNRNLLTVISKALETINNPLVIVFSGNHPGRSSPQAVFLKRDSINSKEDIIQVLFPKNREVQTYVHDANKDTSSRGTNEATTDAAPDTSPSVAITDRNSEGPDKISDDQLDFPKLYSSFWNTFDSISSEMLGKHDDEAGSSPTNALQLKSKVDEAIRVLETATTELKTMNIAIKEDARNSLGGDLESMRGELELLSVALDVSGEELHSNWPEIESIVEILKENWPKLQPFLDLPVSKNDSSTSSVTEASPSNDNAGAAPSNDNAGETGSKSSSNNGKNPKSKKGGKKNKNKNKNKKKK</sequence>
<feature type="binding site" evidence="5">
    <location>
        <begin position="925"/>
        <end position="932"/>
    </location>
    <ligand>
        <name>ATP</name>
        <dbReference type="ChEBI" id="CHEBI:30616"/>
    </ligand>
</feature>
<dbReference type="InterPro" id="IPR047187">
    <property type="entry name" value="SF1_C_Upf1"/>
</dbReference>
<keyword evidence="3 5" id="KW-0347">Helicase</keyword>
<comment type="caution">
    <text evidence="8">The sequence shown here is derived from an EMBL/GenBank/DDBJ whole genome shotgun (WGS) entry which is preliminary data.</text>
</comment>
<evidence type="ECO:0000313" key="9">
    <source>
        <dbReference type="Proteomes" id="UP001420932"/>
    </source>
</evidence>
<evidence type="ECO:0000256" key="6">
    <source>
        <dbReference type="SAM" id="MobiDB-lite"/>
    </source>
</evidence>
<dbReference type="GO" id="GO:0004386">
    <property type="term" value="F:helicase activity"/>
    <property type="evidence" value="ECO:0007669"/>
    <property type="project" value="UniProtKB-UniRule"/>
</dbReference>
<dbReference type="SUPFAM" id="SSF48452">
    <property type="entry name" value="TPR-like"/>
    <property type="match status" value="1"/>
</dbReference>
<protein>
    <recommendedName>
        <fullName evidence="7">UvrD-like helicase ATP-binding domain-containing protein</fullName>
    </recommendedName>
</protein>
<feature type="domain" description="UvrD-like helicase ATP-binding" evidence="7">
    <location>
        <begin position="904"/>
        <end position="1299"/>
    </location>
</feature>
<dbReference type="InterPro" id="IPR041677">
    <property type="entry name" value="DNA2/NAM7_AAA_11"/>
</dbReference>
<evidence type="ECO:0000313" key="8">
    <source>
        <dbReference type="EMBL" id="KAK9106427.1"/>
    </source>
</evidence>
<dbReference type="PANTHER" id="PTHR21529">
    <property type="entry name" value="MAMMARY TURMOR VIRUS RECEPTOR HOMOLOG 1, 2 MTVR1, 2"/>
    <property type="match status" value="1"/>
</dbReference>
<feature type="compositionally biased region" description="Low complexity" evidence="6">
    <location>
        <begin position="2569"/>
        <end position="2580"/>
    </location>
</feature>
<dbReference type="PROSITE" id="PS51198">
    <property type="entry name" value="UVRD_HELICASE_ATP_BIND"/>
    <property type="match status" value="1"/>
</dbReference>
<dbReference type="Gene3D" id="3.40.50.300">
    <property type="entry name" value="P-loop containing nucleotide triphosphate hydrolases"/>
    <property type="match status" value="4"/>
</dbReference>
<dbReference type="InterPro" id="IPR014016">
    <property type="entry name" value="UvrD-like_ATP-bd"/>
</dbReference>
<dbReference type="PANTHER" id="PTHR21529:SF4">
    <property type="entry name" value="TPR AND ANKYRIN REPEAT-CONTAINING PROTEIN 1"/>
    <property type="match status" value="1"/>
</dbReference>
<proteinExistence type="predicted"/>
<keyword evidence="4 5" id="KW-0067">ATP-binding</keyword>
<gene>
    <name evidence="8" type="ORF">Syun_022438</name>
</gene>
<dbReference type="Pfam" id="PF13087">
    <property type="entry name" value="AAA_12"/>
    <property type="match status" value="1"/>
</dbReference>
<dbReference type="Pfam" id="PF13361">
    <property type="entry name" value="UvrD_C"/>
    <property type="match status" value="1"/>
</dbReference>
<evidence type="ECO:0000259" key="7">
    <source>
        <dbReference type="PROSITE" id="PS51198"/>
    </source>
</evidence>
<dbReference type="SUPFAM" id="SSF52540">
    <property type="entry name" value="P-loop containing nucleoside triphosphate hydrolases"/>
    <property type="match status" value="2"/>
</dbReference>
<keyword evidence="1 5" id="KW-0547">Nucleotide-binding</keyword>
<keyword evidence="2 5" id="KW-0378">Hydrolase</keyword>
<dbReference type="GO" id="GO:0016787">
    <property type="term" value="F:hydrolase activity"/>
    <property type="evidence" value="ECO:0007669"/>
    <property type="project" value="UniProtKB-UniRule"/>
</dbReference>
<reference evidence="8 9" key="1">
    <citation type="submission" date="2024-01" db="EMBL/GenBank/DDBJ databases">
        <title>Genome assemblies of Stephania.</title>
        <authorList>
            <person name="Yang L."/>
        </authorList>
    </citation>
    <scope>NUCLEOTIDE SEQUENCE [LARGE SCALE GENOMIC DNA]</scope>
    <source>
        <strain evidence="8">YNDBR</strain>
        <tissue evidence="8">Leaf</tissue>
    </source>
</reference>
<dbReference type="FunFam" id="3.40.50.300:FF:000326">
    <property type="entry name" value="P-loop containing nucleoside triphosphate hydrolase"/>
    <property type="match status" value="1"/>
</dbReference>
<dbReference type="InterPro" id="IPR014017">
    <property type="entry name" value="DNA_helicase_UvrD-like_C"/>
</dbReference>
<organism evidence="8 9">
    <name type="scientific">Stephania yunnanensis</name>
    <dbReference type="NCBI Taxonomy" id="152371"/>
    <lineage>
        <taxon>Eukaryota</taxon>
        <taxon>Viridiplantae</taxon>
        <taxon>Streptophyta</taxon>
        <taxon>Embryophyta</taxon>
        <taxon>Tracheophyta</taxon>
        <taxon>Spermatophyta</taxon>
        <taxon>Magnoliopsida</taxon>
        <taxon>Ranunculales</taxon>
        <taxon>Menispermaceae</taxon>
        <taxon>Menispermoideae</taxon>
        <taxon>Cissampelideae</taxon>
        <taxon>Stephania</taxon>
    </lineage>
</organism>
<evidence type="ECO:0000256" key="4">
    <source>
        <dbReference type="ARBA" id="ARBA00022840"/>
    </source>
</evidence>